<comment type="cofactor">
    <cofactor evidence="5">
        <name>Mg(2+)</name>
        <dbReference type="ChEBI" id="CHEBI:18420"/>
    </cofactor>
    <text evidence="5">Binds 1 Mg(2+) ion per subunit.</text>
</comment>
<dbReference type="SUPFAM" id="SSF54826">
    <property type="entry name" value="Enolase N-terminal domain-like"/>
    <property type="match status" value="1"/>
</dbReference>
<dbReference type="SUPFAM" id="SSF51604">
    <property type="entry name" value="Enolase C-terminal domain-like"/>
    <property type="match status" value="1"/>
</dbReference>
<feature type="domain" description="Mandelate racemase/muconate lactonizing enzyme C-terminal" evidence="6">
    <location>
        <begin position="141"/>
        <end position="236"/>
    </location>
</feature>
<keyword evidence="4 5" id="KW-0413">Isomerase</keyword>
<evidence type="ECO:0000256" key="2">
    <source>
        <dbReference type="ARBA" id="ARBA00022723"/>
    </source>
</evidence>
<gene>
    <name evidence="7" type="ORF">V1I91_00325</name>
</gene>
<dbReference type="InterPro" id="IPR034603">
    <property type="entry name" value="Dipeptide_epimerase"/>
</dbReference>
<evidence type="ECO:0000313" key="8">
    <source>
        <dbReference type="Proteomes" id="UP001356308"/>
    </source>
</evidence>
<dbReference type="SFLD" id="SFLDS00001">
    <property type="entry name" value="Enolase"/>
    <property type="match status" value="1"/>
</dbReference>
<proteinExistence type="inferred from homology"/>
<dbReference type="Proteomes" id="UP001356308">
    <property type="component" value="Unassembled WGS sequence"/>
</dbReference>
<dbReference type="Gene3D" id="3.30.390.10">
    <property type="entry name" value="Enolase-like, N-terminal domain"/>
    <property type="match status" value="1"/>
</dbReference>
<dbReference type="InterPro" id="IPR013342">
    <property type="entry name" value="Mandelate_racemase_C"/>
</dbReference>
<dbReference type="EMBL" id="JAZDDG010000001">
    <property type="protein sequence ID" value="MEE1974494.1"/>
    <property type="molecule type" value="Genomic_DNA"/>
</dbReference>
<dbReference type="SFLD" id="SFLDG00180">
    <property type="entry name" value="muconate_cycloisomerase"/>
    <property type="match status" value="1"/>
</dbReference>
<reference evidence="7 8" key="1">
    <citation type="submission" date="2024-01" db="EMBL/GenBank/DDBJ databases">
        <title>Maribacter spp. originated from different algae showed divergent polysaccharides utilization ability.</title>
        <authorList>
            <person name="Wang H."/>
            <person name="Wu Y."/>
        </authorList>
    </citation>
    <scope>NUCLEOTIDE SEQUENCE [LARGE SCALE GENOMIC DNA]</scope>
    <source>
        <strain evidence="7 8">PR1</strain>
    </source>
</reference>
<protein>
    <recommendedName>
        <fullName evidence="5">Dipeptide epimerase</fullName>
        <ecNumber evidence="5">5.1.1.-</ecNumber>
    </recommendedName>
</protein>
<keyword evidence="8" id="KW-1185">Reference proteome</keyword>
<dbReference type="InterPro" id="IPR029017">
    <property type="entry name" value="Enolase-like_N"/>
</dbReference>
<dbReference type="InterPro" id="IPR013341">
    <property type="entry name" value="Mandelate_racemase_N_dom"/>
</dbReference>
<dbReference type="SMART" id="SM00922">
    <property type="entry name" value="MR_MLE"/>
    <property type="match status" value="1"/>
</dbReference>
<sequence>MRITKVTYERLDLKLSVPYTIAYETIDRTTNFILKIETDGKWVGYGCAAPDKIVTGESPDEVEKAIKNKIIPFLIGKDPFTYALLLTELKLLLEKKCSSLAMVDLALFDLVSKKAEAPLYKFLGGYQKSIPTSITIGILGLEETLKHAKEYVDQGFSILKIKGGSNLEEDIVKMKKLHEIYPNIIWRFDGNQGYSVVDSIAFVKATAAMGIQIFEQPTKMEAEERLGEVTSQVAIPVMADESLKTLTDVFRLAQNERVDMINIKLQKVGGIMPGMHINSVAKSASLETMVGCIDECGLGIAAGLHFALSRPNILYADLDGHLDLIDDPFSKIFRLENGVLFPTEKYGLGYSE</sequence>
<name>A0ABU7INF6_9FLAO</name>
<evidence type="ECO:0000256" key="5">
    <source>
        <dbReference type="RuleBase" id="RU366006"/>
    </source>
</evidence>
<dbReference type="PANTHER" id="PTHR48073:SF2">
    <property type="entry name" value="O-SUCCINYLBENZOATE SYNTHASE"/>
    <property type="match status" value="1"/>
</dbReference>
<evidence type="ECO:0000313" key="7">
    <source>
        <dbReference type="EMBL" id="MEE1974494.1"/>
    </source>
</evidence>
<evidence type="ECO:0000256" key="3">
    <source>
        <dbReference type="ARBA" id="ARBA00022842"/>
    </source>
</evidence>
<comment type="caution">
    <text evidence="7">The sequence shown here is derived from an EMBL/GenBank/DDBJ whole genome shotgun (WGS) entry which is preliminary data.</text>
</comment>
<dbReference type="InterPro" id="IPR036849">
    <property type="entry name" value="Enolase-like_C_sf"/>
</dbReference>
<evidence type="ECO:0000256" key="1">
    <source>
        <dbReference type="ARBA" id="ARBA00008031"/>
    </source>
</evidence>
<dbReference type="CDD" id="cd03319">
    <property type="entry name" value="L-Ala-DL-Glu_epimerase"/>
    <property type="match status" value="1"/>
</dbReference>
<keyword evidence="2 5" id="KW-0479">Metal-binding</keyword>
<accession>A0ABU7INF6</accession>
<evidence type="ECO:0000256" key="4">
    <source>
        <dbReference type="ARBA" id="ARBA00023235"/>
    </source>
</evidence>
<dbReference type="EC" id="5.1.1.-" evidence="5"/>
<organism evidence="7 8">
    <name type="scientific">Maribacter cobaltidurans</name>
    <dbReference type="NCBI Taxonomy" id="1178778"/>
    <lineage>
        <taxon>Bacteria</taxon>
        <taxon>Pseudomonadati</taxon>
        <taxon>Bacteroidota</taxon>
        <taxon>Flavobacteriia</taxon>
        <taxon>Flavobacteriales</taxon>
        <taxon>Flavobacteriaceae</taxon>
        <taxon>Maribacter</taxon>
    </lineage>
</organism>
<dbReference type="PANTHER" id="PTHR48073">
    <property type="entry name" value="O-SUCCINYLBENZOATE SYNTHASE-RELATED"/>
    <property type="match status" value="1"/>
</dbReference>
<dbReference type="Gene3D" id="3.20.20.120">
    <property type="entry name" value="Enolase-like C-terminal domain"/>
    <property type="match status" value="1"/>
</dbReference>
<evidence type="ECO:0000259" key="6">
    <source>
        <dbReference type="SMART" id="SM00922"/>
    </source>
</evidence>
<dbReference type="Pfam" id="PF13378">
    <property type="entry name" value="MR_MLE_C"/>
    <property type="match status" value="1"/>
</dbReference>
<dbReference type="Pfam" id="PF02746">
    <property type="entry name" value="MR_MLE_N"/>
    <property type="match status" value="1"/>
</dbReference>
<comment type="similarity">
    <text evidence="1 5">Belongs to the mandelate racemase/muconate lactonizing enzyme family.</text>
</comment>
<dbReference type="InterPro" id="IPR029065">
    <property type="entry name" value="Enolase_C-like"/>
</dbReference>
<dbReference type="RefSeq" id="WP_272649337.1">
    <property type="nucleotide sequence ID" value="NZ_JAZDDG010000001.1"/>
</dbReference>
<keyword evidence="3 5" id="KW-0460">Magnesium</keyword>